<dbReference type="Proteomes" id="UP001280121">
    <property type="component" value="Unassembled WGS sequence"/>
</dbReference>
<name>A0AAE0CV26_9ROSI</name>
<dbReference type="EMBL" id="JANJYI010000001">
    <property type="protein sequence ID" value="KAK2664541.1"/>
    <property type="molecule type" value="Genomic_DNA"/>
</dbReference>
<sequence length="141" mass="15555">MGLSEYHIPSGKRFSHQRKITFNCRPETLEAIDRVGFAQALTSLTSLHIGGSPDIDAESFPEEETGIVLPSSLTHLNITSFDKLKYLSSEGFQNLTSLTSLYIMGCPNLISFTEVGLPSLLLKVLIVESPLLKKQCKRNEG</sequence>
<accession>A0AAE0CV26</accession>
<keyword evidence="2" id="KW-1185">Reference proteome</keyword>
<reference evidence="1" key="1">
    <citation type="journal article" date="2023" name="Plant J.">
        <title>Genome sequences and population genomics provide insights into the demographic history, inbreeding, and mutation load of two 'living fossil' tree species of Dipteronia.</title>
        <authorList>
            <person name="Feng Y."/>
            <person name="Comes H.P."/>
            <person name="Chen J."/>
            <person name="Zhu S."/>
            <person name="Lu R."/>
            <person name="Zhang X."/>
            <person name="Li P."/>
            <person name="Qiu J."/>
            <person name="Olsen K.M."/>
            <person name="Qiu Y."/>
        </authorList>
    </citation>
    <scope>NUCLEOTIDE SEQUENCE</scope>
    <source>
        <strain evidence="1">KIB01</strain>
    </source>
</reference>
<evidence type="ECO:0000313" key="1">
    <source>
        <dbReference type="EMBL" id="KAK2664541.1"/>
    </source>
</evidence>
<organism evidence="1 2">
    <name type="scientific">Dipteronia dyeriana</name>
    <dbReference type="NCBI Taxonomy" id="168575"/>
    <lineage>
        <taxon>Eukaryota</taxon>
        <taxon>Viridiplantae</taxon>
        <taxon>Streptophyta</taxon>
        <taxon>Embryophyta</taxon>
        <taxon>Tracheophyta</taxon>
        <taxon>Spermatophyta</taxon>
        <taxon>Magnoliopsida</taxon>
        <taxon>eudicotyledons</taxon>
        <taxon>Gunneridae</taxon>
        <taxon>Pentapetalae</taxon>
        <taxon>rosids</taxon>
        <taxon>malvids</taxon>
        <taxon>Sapindales</taxon>
        <taxon>Sapindaceae</taxon>
        <taxon>Hippocastanoideae</taxon>
        <taxon>Acereae</taxon>
        <taxon>Dipteronia</taxon>
    </lineage>
</organism>
<evidence type="ECO:0000313" key="2">
    <source>
        <dbReference type="Proteomes" id="UP001280121"/>
    </source>
</evidence>
<dbReference type="SUPFAM" id="SSF52058">
    <property type="entry name" value="L domain-like"/>
    <property type="match status" value="1"/>
</dbReference>
<dbReference type="AlphaFoldDB" id="A0AAE0CV26"/>
<gene>
    <name evidence="1" type="ORF">Ddye_003115</name>
</gene>
<proteinExistence type="predicted"/>
<comment type="caution">
    <text evidence="1">The sequence shown here is derived from an EMBL/GenBank/DDBJ whole genome shotgun (WGS) entry which is preliminary data.</text>
</comment>
<dbReference type="Gene3D" id="3.80.10.10">
    <property type="entry name" value="Ribonuclease Inhibitor"/>
    <property type="match status" value="1"/>
</dbReference>
<dbReference type="InterPro" id="IPR032675">
    <property type="entry name" value="LRR_dom_sf"/>
</dbReference>
<protein>
    <submittedName>
        <fullName evidence="1">Uncharacterized protein</fullName>
    </submittedName>
</protein>